<evidence type="ECO:0000313" key="1">
    <source>
        <dbReference type="EMBL" id="GAB45163.1"/>
    </source>
</evidence>
<name>A0ABQ0HH00_9ACTN</name>
<comment type="caution">
    <text evidence="1">The sequence shown here is derived from an EMBL/GenBank/DDBJ whole genome shotgun (WGS) entry which is preliminary data.</text>
</comment>
<reference evidence="1 2" key="1">
    <citation type="submission" date="2012-02" db="EMBL/GenBank/DDBJ databases">
        <title>Whole genome shotgun sequence of Gordonia terrae NBRC 100016.</title>
        <authorList>
            <person name="Takarada H."/>
            <person name="Hosoyama A."/>
            <person name="Tsuchikane K."/>
            <person name="Katsumata H."/>
            <person name="Yamazaki S."/>
            <person name="Fujita N."/>
        </authorList>
    </citation>
    <scope>NUCLEOTIDE SEQUENCE [LARGE SCALE GENOMIC DNA]</scope>
    <source>
        <strain evidence="1 2">NBRC 100016</strain>
    </source>
</reference>
<keyword evidence="2" id="KW-1185">Reference proteome</keyword>
<dbReference type="EMBL" id="BAFD01000083">
    <property type="protein sequence ID" value="GAB45163.1"/>
    <property type="molecule type" value="Genomic_DNA"/>
</dbReference>
<protein>
    <submittedName>
        <fullName evidence="1">Uncharacterized protein</fullName>
    </submittedName>
</protein>
<gene>
    <name evidence="1" type="ORF">GOTRE_109_00320</name>
</gene>
<sequence>MTRDYTPQGYQRQDYFYPVWVSTPRTPDMERPPHRPRWACADRTGSGCGGRVTTWYSLAPTDGWSPASVRHECHTVNC</sequence>
<accession>A0ABQ0HH00</accession>
<evidence type="ECO:0000313" key="2">
    <source>
        <dbReference type="Proteomes" id="UP000004881"/>
    </source>
</evidence>
<organism evidence="1 2">
    <name type="scientific">Gordonia terrae NBRC 100016</name>
    <dbReference type="NCBI Taxonomy" id="1089454"/>
    <lineage>
        <taxon>Bacteria</taxon>
        <taxon>Bacillati</taxon>
        <taxon>Actinomycetota</taxon>
        <taxon>Actinomycetes</taxon>
        <taxon>Mycobacteriales</taxon>
        <taxon>Gordoniaceae</taxon>
        <taxon>Gordonia</taxon>
    </lineage>
</organism>
<dbReference type="Proteomes" id="UP000004881">
    <property type="component" value="Unassembled WGS sequence"/>
</dbReference>
<proteinExistence type="predicted"/>